<dbReference type="InterPro" id="IPR013762">
    <property type="entry name" value="Integrase-like_cat_sf"/>
</dbReference>
<reference evidence="2 3" key="1">
    <citation type="submission" date="2017-02" db="EMBL/GenBank/DDBJ databases">
        <title>Draft genome sequence of Moraxella canis CCUG 8415A type strain.</title>
        <authorList>
            <person name="Engstrom-Jakobsson H."/>
            <person name="Salva-Serra F."/>
            <person name="Thorell K."/>
            <person name="Gonzales-Siles L."/>
            <person name="Karlsson R."/>
            <person name="Boulund F."/>
            <person name="Engstrand L."/>
            <person name="Moore E."/>
        </authorList>
    </citation>
    <scope>NUCLEOTIDE SEQUENCE [LARGE SCALE GENOMIC DNA]</scope>
    <source>
        <strain evidence="2 3">CCUG 8415A</strain>
    </source>
</reference>
<dbReference type="InterPro" id="IPR011010">
    <property type="entry name" value="DNA_brk_join_enz"/>
</dbReference>
<sequence length="440" mass="50784">MHRRFQEFVISTNSNIIDTSVIINWKATLGKEREWHLGALKGFLLSWHEYGYYGVDKSVVSLLESFTLSGNDKGKSVLMRCPYTGAFTENEILALMAELARLWREDLISFETYAYIHLLQSTARRPIQIRHLKFEDLRKEISQGTWNYFLNIPSAKKRGGLFRETFKKLAITEDLYLILLNFMEHQYKKLLSLVDETFISSYKMKLPMFIDWNCLKKNIKNRNFDLSLLNKDIFHYSASSLELYALRKFCIHQKAISERTGEIIHVTARRFRHTRGTNLGRKGVGATIIAELLDHTDTQNVKVYTENTADTVQYIDRVMGAEMGKLAQAFTGRIISNLNESERGYDPTSLITNNGIDTIGACGTNDFCITGYETCYLCPKFRPLVDGPHQQILNKLYKEKEERLKQTKSIDYASSKDRIILAVEYVVQACNDMKRTIGSY</sequence>
<dbReference type="CDD" id="cd00397">
    <property type="entry name" value="DNA_BRE_C"/>
    <property type="match status" value="1"/>
</dbReference>
<dbReference type="AlphaFoldDB" id="A0A1S9ZL02"/>
<name>A0A1S9ZL02_9GAMM</name>
<evidence type="ECO:0000313" key="2">
    <source>
        <dbReference type="EMBL" id="OOR84292.1"/>
    </source>
</evidence>
<evidence type="ECO:0000313" key="3">
    <source>
        <dbReference type="Proteomes" id="UP000190322"/>
    </source>
</evidence>
<dbReference type="NCBIfam" id="NF041502">
    <property type="entry name" value="integrase_1"/>
    <property type="match status" value="1"/>
</dbReference>
<dbReference type="EMBL" id="MUXT01000005">
    <property type="protein sequence ID" value="OOR84292.1"/>
    <property type="molecule type" value="Genomic_DNA"/>
</dbReference>
<dbReference type="GO" id="GO:0006310">
    <property type="term" value="P:DNA recombination"/>
    <property type="evidence" value="ECO:0007669"/>
    <property type="project" value="UniProtKB-KW"/>
</dbReference>
<accession>A0A1S9ZL02</accession>
<organism evidence="2 3">
    <name type="scientific">Moraxella canis</name>
    <dbReference type="NCBI Taxonomy" id="90239"/>
    <lineage>
        <taxon>Bacteria</taxon>
        <taxon>Pseudomonadati</taxon>
        <taxon>Pseudomonadota</taxon>
        <taxon>Gammaproteobacteria</taxon>
        <taxon>Moraxellales</taxon>
        <taxon>Moraxellaceae</taxon>
        <taxon>Moraxella</taxon>
    </lineage>
</organism>
<dbReference type="Gene3D" id="1.10.443.10">
    <property type="entry name" value="Intergrase catalytic core"/>
    <property type="match status" value="1"/>
</dbReference>
<gene>
    <name evidence="2" type="ORF">B0180_04305</name>
</gene>
<proteinExistence type="predicted"/>
<dbReference type="GO" id="GO:0015074">
    <property type="term" value="P:DNA integration"/>
    <property type="evidence" value="ECO:0007669"/>
    <property type="project" value="InterPro"/>
</dbReference>
<dbReference type="SUPFAM" id="SSF56349">
    <property type="entry name" value="DNA breaking-rejoining enzymes"/>
    <property type="match status" value="1"/>
</dbReference>
<comment type="caution">
    <text evidence="2">The sequence shown here is derived from an EMBL/GenBank/DDBJ whole genome shotgun (WGS) entry which is preliminary data.</text>
</comment>
<dbReference type="InterPro" id="IPR048120">
    <property type="entry name" value="Integrase-like"/>
</dbReference>
<keyword evidence="1" id="KW-0233">DNA recombination</keyword>
<evidence type="ECO:0000256" key="1">
    <source>
        <dbReference type="ARBA" id="ARBA00023172"/>
    </source>
</evidence>
<dbReference type="GO" id="GO:0003677">
    <property type="term" value="F:DNA binding"/>
    <property type="evidence" value="ECO:0007669"/>
    <property type="project" value="InterPro"/>
</dbReference>
<dbReference type="Proteomes" id="UP000190322">
    <property type="component" value="Unassembled WGS sequence"/>
</dbReference>
<protein>
    <submittedName>
        <fullName evidence="2">Integrase</fullName>
    </submittedName>
</protein>